<protein>
    <submittedName>
        <fullName evidence="5">DNA-binding FadR family transcriptional regulator</fullName>
    </submittedName>
</protein>
<dbReference type="SMART" id="SM00895">
    <property type="entry name" value="FCD"/>
    <property type="match status" value="1"/>
</dbReference>
<evidence type="ECO:0000256" key="1">
    <source>
        <dbReference type="ARBA" id="ARBA00023015"/>
    </source>
</evidence>
<proteinExistence type="predicted"/>
<dbReference type="GO" id="GO:0003677">
    <property type="term" value="F:DNA binding"/>
    <property type="evidence" value="ECO:0007669"/>
    <property type="project" value="UniProtKB-KW"/>
</dbReference>
<dbReference type="Pfam" id="PF00392">
    <property type="entry name" value="GntR"/>
    <property type="match status" value="1"/>
</dbReference>
<dbReference type="InterPro" id="IPR011711">
    <property type="entry name" value="GntR_C"/>
</dbReference>
<evidence type="ECO:0000313" key="5">
    <source>
        <dbReference type="EMBL" id="MBP1862006.1"/>
    </source>
</evidence>
<dbReference type="EMBL" id="JAGGJV010000013">
    <property type="protein sequence ID" value="MBP1862006.1"/>
    <property type="molecule type" value="Genomic_DNA"/>
</dbReference>
<dbReference type="PANTHER" id="PTHR43537:SF5">
    <property type="entry name" value="UXU OPERON TRANSCRIPTIONAL REGULATOR"/>
    <property type="match status" value="1"/>
</dbReference>
<dbReference type="InterPro" id="IPR036388">
    <property type="entry name" value="WH-like_DNA-bd_sf"/>
</dbReference>
<dbReference type="InterPro" id="IPR000524">
    <property type="entry name" value="Tscrpt_reg_HTH_GntR"/>
</dbReference>
<dbReference type="Gene3D" id="1.10.10.10">
    <property type="entry name" value="Winged helix-like DNA-binding domain superfamily/Winged helix DNA-binding domain"/>
    <property type="match status" value="1"/>
</dbReference>
<gene>
    <name evidence="5" type="ORF">J2Z75_005537</name>
</gene>
<keyword evidence="6" id="KW-1185">Reference proteome</keyword>
<dbReference type="Gene3D" id="1.20.120.530">
    <property type="entry name" value="GntR ligand-binding domain-like"/>
    <property type="match status" value="1"/>
</dbReference>
<name>A0ABS4EVL5_9HYPH</name>
<comment type="caution">
    <text evidence="5">The sequence shown here is derived from an EMBL/GenBank/DDBJ whole genome shotgun (WGS) entry which is preliminary data.</text>
</comment>
<dbReference type="CDD" id="cd07377">
    <property type="entry name" value="WHTH_GntR"/>
    <property type="match status" value="1"/>
</dbReference>
<evidence type="ECO:0000256" key="2">
    <source>
        <dbReference type="ARBA" id="ARBA00023125"/>
    </source>
</evidence>
<dbReference type="PRINTS" id="PR00035">
    <property type="entry name" value="HTHGNTR"/>
</dbReference>
<reference evidence="5 6" key="1">
    <citation type="submission" date="2021-03" db="EMBL/GenBank/DDBJ databases">
        <title>Genomic Encyclopedia of Type Strains, Phase IV (KMG-IV): sequencing the most valuable type-strain genomes for metagenomic binning, comparative biology and taxonomic classification.</title>
        <authorList>
            <person name="Goeker M."/>
        </authorList>
    </citation>
    <scope>NUCLEOTIDE SEQUENCE [LARGE SCALE GENOMIC DNA]</scope>
    <source>
        <strain evidence="5 6">DSM 26427</strain>
    </source>
</reference>
<dbReference type="SUPFAM" id="SSF46785">
    <property type="entry name" value="Winged helix' DNA-binding domain"/>
    <property type="match status" value="1"/>
</dbReference>
<keyword evidence="2 5" id="KW-0238">DNA-binding</keyword>
<evidence type="ECO:0000256" key="3">
    <source>
        <dbReference type="ARBA" id="ARBA00023163"/>
    </source>
</evidence>
<evidence type="ECO:0000259" key="4">
    <source>
        <dbReference type="PROSITE" id="PS50949"/>
    </source>
</evidence>
<dbReference type="Proteomes" id="UP000823786">
    <property type="component" value="Unassembled WGS sequence"/>
</dbReference>
<dbReference type="RefSeq" id="WP_209856889.1">
    <property type="nucleotide sequence ID" value="NZ_JAGGJV010000013.1"/>
</dbReference>
<dbReference type="SUPFAM" id="SSF48008">
    <property type="entry name" value="GntR ligand-binding domain-like"/>
    <property type="match status" value="1"/>
</dbReference>
<keyword evidence="1" id="KW-0805">Transcription regulation</keyword>
<accession>A0ABS4EVL5</accession>
<dbReference type="SMART" id="SM00345">
    <property type="entry name" value="HTH_GNTR"/>
    <property type="match status" value="1"/>
</dbReference>
<dbReference type="Pfam" id="PF07729">
    <property type="entry name" value="FCD"/>
    <property type="match status" value="1"/>
</dbReference>
<feature type="domain" description="HTH gntR-type" evidence="4">
    <location>
        <begin position="11"/>
        <end position="79"/>
    </location>
</feature>
<sequence length="237" mass="25722">MPHANGPVPVGDFVTGAIASITRLIRDQDLKPGDRLPAEAALSEQLQVSRTVIREALRSLAALRLVDLGAGKRPTVAQLDDASVALMIEHGVSTEQIDIQQIYDVRRTIEARTAALAALRRTEAEALLVLGHAQAMERAFGDPVEIMEHDLAFHIAIARASRNPVFALIIGAFQGVTRQTWPIGWKSRTNDDERRAMNALHVELAQAILAGDPQIAAALMNRHFDQSIKALLTAGLV</sequence>
<evidence type="ECO:0000313" key="6">
    <source>
        <dbReference type="Proteomes" id="UP000823786"/>
    </source>
</evidence>
<organism evidence="5 6">
    <name type="scientific">Rhizobium herbae</name>
    <dbReference type="NCBI Taxonomy" id="508661"/>
    <lineage>
        <taxon>Bacteria</taxon>
        <taxon>Pseudomonadati</taxon>
        <taxon>Pseudomonadota</taxon>
        <taxon>Alphaproteobacteria</taxon>
        <taxon>Hyphomicrobiales</taxon>
        <taxon>Rhizobiaceae</taxon>
        <taxon>Rhizobium/Agrobacterium group</taxon>
        <taxon>Rhizobium</taxon>
    </lineage>
</organism>
<dbReference type="PROSITE" id="PS50949">
    <property type="entry name" value="HTH_GNTR"/>
    <property type="match status" value="1"/>
</dbReference>
<keyword evidence="3" id="KW-0804">Transcription</keyword>
<dbReference type="InterPro" id="IPR008920">
    <property type="entry name" value="TF_FadR/GntR_C"/>
</dbReference>
<dbReference type="InterPro" id="IPR036390">
    <property type="entry name" value="WH_DNA-bd_sf"/>
</dbReference>
<dbReference type="PANTHER" id="PTHR43537">
    <property type="entry name" value="TRANSCRIPTIONAL REGULATOR, GNTR FAMILY"/>
    <property type="match status" value="1"/>
</dbReference>